<keyword evidence="3" id="KW-1185">Reference proteome</keyword>
<sequence length="294" mass="33743">MSSSPSPERPPRYRLNVAGLRITLLLVILGWTFAYNMLIKGQHPVRAFFKILDTISDDFVGGSAVALAVGCGIVIVFSVTKLYTQVIAHVYSFRILEDLVYDELFQKRYRRFFSRLMRIDEQPTPDTVFPTRISSLVLALCLLYTLSWVYVLLFSEALYFVCWSAGVRLPLRDPQSLLLVPMLAMAIPFSARVMAYIRYPYAQDYADFMPGALFVLLLVGAMGKLYGSSDHVFFLVQVFENREFLQSFLRNGAFLAFIPLFFEAAYWFTDMQRWETAQDELDSKPEQLNSEESV</sequence>
<dbReference type="AlphaFoldDB" id="A0A5C6CJB7"/>
<dbReference type="EMBL" id="SJPT01000004">
    <property type="protein sequence ID" value="TWU23441.1"/>
    <property type="molecule type" value="Genomic_DNA"/>
</dbReference>
<feature type="transmembrane region" description="Helical" evidence="1">
    <location>
        <begin position="59"/>
        <end position="79"/>
    </location>
</feature>
<evidence type="ECO:0000313" key="3">
    <source>
        <dbReference type="Proteomes" id="UP000316304"/>
    </source>
</evidence>
<feature type="transmembrane region" description="Helical" evidence="1">
    <location>
        <begin position="136"/>
        <end position="165"/>
    </location>
</feature>
<protein>
    <submittedName>
        <fullName evidence="2">Uncharacterized protein</fullName>
    </submittedName>
</protein>
<feature type="transmembrane region" description="Helical" evidence="1">
    <location>
        <begin position="20"/>
        <end position="38"/>
    </location>
</feature>
<feature type="transmembrane region" description="Helical" evidence="1">
    <location>
        <begin position="248"/>
        <end position="268"/>
    </location>
</feature>
<evidence type="ECO:0000313" key="2">
    <source>
        <dbReference type="EMBL" id="TWU23441.1"/>
    </source>
</evidence>
<proteinExistence type="predicted"/>
<keyword evidence="1" id="KW-0812">Transmembrane</keyword>
<feature type="transmembrane region" description="Helical" evidence="1">
    <location>
        <begin position="177"/>
        <end position="197"/>
    </location>
</feature>
<keyword evidence="1" id="KW-1133">Transmembrane helix</keyword>
<keyword evidence="1" id="KW-0472">Membrane</keyword>
<comment type="caution">
    <text evidence="2">The sequence shown here is derived from an EMBL/GenBank/DDBJ whole genome shotgun (WGS) entry which is preliminary data.</text>
</comment>
<reference evidence="2 3" key="1">
    <citation type="submission" date="2019-02" db="EMBL/GenBank/DDBJ databases">
        <title>Deep-cultivation of Planctomycetes and their phenomic and genomic characterization uncovers novel biology.</title>
        <authorList>
            <person name="Wiegand S."/>
            <person name="Jogler M."/>
            <person name="Boedeker C."/>
            <person name="Pinto D."/>
            <person name="Vollmers J."/>
            <person name="Rivas-Marin E."/>
            <person name="Kohn T."/>
            <person name="Peeters S.H."/>
            <person name="Heuer A."/>
            <person name="Rast P."/>
            <person name="Oberbeckmann S."/>
            <person name="Bunk B."/>
            <person name="Jeske O."/>
            <person name="Meyerdierks A."/>
            <person name="Storesund J.E."/>
            <person name="Kallscheuer N."/>
            <person name="Luecker S."/>
            <person name="Lage O.M."/>
            <person name="Pohl T."/>
            <person name="Merkel B.J."/>
            <person name="Hornburger P."/>
            <person name="Mueller R.-W."/>
            <person name="Bruemmer F."/>
            <person name="Labrenz M."/>
            <person name="Spormann A.M."/>
            <person name="Op Den Camp H."/>
            <person name="Overmann J."/>
            <person name="Amann R."/>
            <person name="Jetten M.S.M."/>
            <person name="Mascher T."/>
            <person name="Medema M.H."/>
            <person name="Devos D.P."/>
            <person name="Kaster A.-K."/>
            <person name="Ovreas L."/>
            <person name="Rohde M."/>
            <person name="Galperin M.Y."/>
            <person name="Jogler C."/>
        </authorList>
    </citation>
    <scope>NUCLEOTIDE SEQUENCE [LARGE SCALE GENOMIC DNA]</scope>
    <source>
        <strain evidence="2 3">Pla52o</strain>
    </source>
</reference>
<accession>A0A5C6CJB7</accession>
<dbReference type="OrthoDB" id="271612at2"/>
<evidence type="ECO:0000256" key="1">
    <source>
        <dbReference type="SAM" id="Phobius"/>
    </source>
</evidence>
<organism evidence="2 3">
    <name type="scientific">Novipirellula galeiformis</name>
    <dbReference type="NCBI Taxonomy" id="2528004"/>
    <lineage>
        <taxon>Bacteria</taxon>
        <taxon>Pseudomonadati</taxon>
        <taxon>Planctomycetota</taxon>
        <taxon>Planctomycetia</taxon>
        <taxon>Pirellulales</taxon>
        <taxon>Pirellulaceae</taxon>
        <taxon>Novipirellula</taxon>
    </lineage>
</organism>
<dbReference type="Proteomes" id="UP000316304">
    <property type="component" value="Unassembled WGS sequence"/>
</dbReference>
<feature type="transmembrane region" description="Helical" evidence="1">
    <location>
        <begin position="209"/>
        <end position="227"/>
    </location>
</feature>
<name>A0A5C6CJB7_9BACT</name>
<gene>
    <name evidence="2" type="ORF">Pla52o_29770</name>
</gene>
<dbReference type="RefSeq" id="WP_146595148.1">
    <property type="nucleotide sequence ID" value="NZ_SJPT01000004.1"/>
</dbReference>